<dbReference type="EMBL" id="JBGORX010000001">
    <property type="protein sequence ID" value="MFJ1266945.1"/>
    <property type="molecule type" value="Genomic_DNA"/>
</dbReference>
<accession>A0ABW8D2M2</accession>
<evidence type="ECO:0000256" key="1">
    <source>
        <dbReference type="SAM" id="Phobius"/>
    </source>
</evidence>
<sequence>MAPQNTQPQLLLGNLRQGLTHLRNIPTEQLYRLYVDGCKLKDEAGPMRYDRRYEHENGPIHNENEILKALQGLLAPIQQGISQEQQPLQIPNELLQKIHFRIMHKNDEFYDAMTAGCMDGSAGFGISSNNISREGLKQLLQRSADPQETAYRHILSPESAQLVFSDKEDCIGQSYTEQEIDFFHRKLHSKGGFFETSGDTEDNNYAQIMEGYTQNFIKQFEAVNNAGDVDEVIRTIVDYIQRCEQLHPFPDGNSRTFVNTMLCYCLMQAGLPPVILERPSVLDGHSLDEITAIVKEGCLNTLRLINGEDGFHGFNHAQMMEQQKNNTHLKNIIMQSYDIKASLDEMLEPLFGENTQSISEERILEIEPYKRDALTKEVQSLSKVLSHASALALSTEAKNALAEKIKEETTALESSSVTNLFAKKTSLYFALEARIKKSVAQVQQELQSASPKIKNKLQSCLHSLEHLSASIADRVFLGKHHHTEEKYFTYLTKLLENLNLELKKIEAEPECQKIQAQINELTDTYLNTLNPSHKNYNLVNELKETLESKTYLSFDCIDNFYQKLNEEDNLQSIKSDNTRSSAQFFLGIALVAATMVTGVLPGVLLMWATKKWPSDLFNTHAATFVKDVGKELKLFSAHRPKKLAEEPLAEEDNKLSPEG</sequence>
<dbReference type="PROSITE" id="PS51459">
    <property type="entry name" value="FIDO"/>
    <property type="match status" value="1"/>
</dbReference>
<comment type="caution">
    <text evidence="3">The sequence shown here is derived from an EMBL/GenBank/DDBJ whole genome shotgun (WGS) entry which is preliminary data.</text>
</comment>
<dbReference type="RefSeq" id="WP_400185396.1">
    <property type="nucleotide sequence ID" value="NZ_JBGORX010000001.1"/>
</dbReference>
<evidence type="ECO:0000259" key="2">
    <source>
        <dbReference type="PROSITE" id="PS51459"/>
    </source>
</evidence>
<evidence type="ECO:0000313" key="4">
    <source>
        <dbReference type="Proteomes" id="UP001615550"/>
    </source>
</evidence>
<keyword evidence="4" id="KW-1185">Reference proteome</keyword>
<gene>
    <name evidence="3" type="ORF">ACD661_00080</name>
</gene>
<keyword evidence="1" id="KW-1133">Transmembrane helix</keyword>
<reference evidence="3 4" key="1">
    <citation type="submission" date="2024-08" db="EMBL/GenBank/DDBJ databases">
        <title>Draft Genome Sequence of Legionella lytica strain DSB2004, Isolated From a Fire Sprinkler System.</title>
        <authorList>
            <person name="Everhart A.D."/>
            <person name="Kidane D.T."/>
            <person name="Farone A.L."/>
            <person name="Farone M.B."/>
        </authorList>
    </citation>
    <scope>NUCLEOTIDE SEQUENCE [LARGE SCALE GENOMIC DNA]</scope>
    <source>
        <strain evidence="3 4">DSB2004</strain>
    </source>
</reference>
<organism evidence="3 4">
    <name type="scientific">Legionella lytica</name>
    <dbReference type="NCBI Taxonomy" id="96232"/>
    <lineage>
        <taxon>Bacteria</taxon>
        <taxon>Pseudomonadati</taxon>
        <taxon>Pseudomonadota</taxon>
        <taxon>Gammaproteobacteria</taxon>
        <taxon>Legionellales</taxon>
        <taxon>Legionellaceae</taxon>
        <taxon>Legionella</taxon>
    </lineage>
</organism>
<proteinExistence type="predicted"/>
<name>A0ABW8D2M2_9GAMM</name>
<keyword evidence="1" id="KW-0812">Transmembrane</keyword>
<keyword evidence="1" id="KW-0472">Membrane</keyword>
<dbReference type="InterPro" id="IPR036597">
    <property type="entry name" value="Fido-like_dom_sf"/>
</dbReference>
<dbReference type="Gene3D" id="1.10.3290.10">
    <property type="entry name" value="Fido-like domain"/>
    <property type="match status" value="1"/>
</dbReference>
<dbReference type="InterPro" id="IPR003812">
    <property type="entry name" value="Fido"/>
</dbReference>
<evidence type="ECO:0000313" key="3">
    <source>
        <dbReference type="EMBL" id="MFJ1266945.1"/>
    </source>
</evidence>
<dbReference type="SUPFAM" id="SSF140931">
    <property type="entry name" value="Fic-like"/>
    <property type="match status" value="1"/>
</dbReference>
<feature type="domain" description="Fido" evidence="2">
    <location>
        <begin position="175"/>
        <end position="304"/>
    </location>
</feature>
<dbReference type="Proteomes" id="UP001615550">
    <property type="component" value="Unassembled WGS sequence"/>
</dbReference>
<feature type="transmembrane region" description="Helical" evidence="1">
    <location>
        <begin position="584"/>
        <end position="608"/>
    </location>
</feature>
<protein>
    <recommendedName>
        <fullName evidence="2">Fido domain-containing protein</fullName>
    </recommendedName>
</protein>